<feature type="coiled-coil region" evidence="1">
    <location>
        <begin position="594"/>
        <end position="621"/>
    </location>
</feature>
<keyword evidence="1" id="KW-0175">Coiled coil</keyword>
<dbReference type="SUPFAM" id="SSF52540">
    <property type="entry name" value="P-loop containing nucleoside triphosphate hydrolases"/>
    <property type="match status" value="1"/>
</dbReference>
<dbReference type="PANTHER" id="PTHR43681:SF1">
    <property type="entry name" value="SARCALUMENIN"/>
    <property type="match status" value="1"/>
</dbReference>
<sequence length="675" mass="76095">MSADLLNQIGAFQIWRDDVSQTISDYRDWLDATKTADALQDLRLYDMSETLKKDQIVLAFVAEFSRGKTETINALFFSDFNQRLLPSDPGRTTMCPTEIFWSDKEEPCIKLLPIETRKTDDTLTYLKSNPNNWTKIRLDLNSPDLMKEAFSTVVQQKEVSLDVARELGLWNEEDIVMVQALASKGKVDIPVWRHALINYPHPLLKSGLVILDTPGLNTLGTEPELTLRIIPNAHAVIFLLATDTGVTKSDMQIWTDYIRNRASRKIAVLNKIDILWDDMKTADEIAAMIQSQIDDTARQLKLPTSLVLAISAQKALVAKIKKDDALLVRSGIQQVEQLLAESVIGAKHEILSHTVINETTNMLKASRKVAQQRLIATRDQALELESLRGKNTGEVQAILSRVDADRRLYEGSVRTFNVGSQEINKIAENLLSQLNQDYLNTLLEMSREEIGDSWTTIGLNRGLKSLIKQTTELGDRITLQGSNIKKSADELYELFKKAHGFDIGTPAPLSMDGFNQAMHGLDKLTEEFCNNPVNVMTEKRFLVRKFYHHIGGEVQSIFASAFRECEQWFNMVLKPLKQQIAEHKVILDQRTQSLMQAHQDQQTLQANLDKLTKEFALQKEQSAQLDQMLLKLVKASKSVAVETTAPQSSPATVAPEFMDTIKLNKSPLADHRVTV</sequence>
<feature type="domain" description="Dynamin N-terminal" evidence="2">
    <location>
        <begin position="59"/>
        <end position="272"/>
    </location>
</feature>
<evidence type="ECO:0000259" key="2">
    <source>
        <dbReference type="Pfam" id="PF00350"/>
    </source>
</evidence>
<evidence type="ECO:0000313" key="3">
    <source>
        <dbReference type="EMBL" id="BCM25742.1"/>
    </source>
</evidence>
<evidence type="ECO:0000313" key="4">
    <source>
        <dbReference type="Proteomes" id="UP000826722"/>
    </source>
</evidence>
<gene>
    <name evidence="3" type="ORF">ZMTM_20010</name>
</gene>
<reference evidence="3" key="1">
    <citation type="journal article" date="2021" name="Arch. Microbiol.">
        <title>Methyloradius palustris gen. nov., sp. nov., a methanol-oxidizing bacterium isolated from snow.</title>
        <authorList>
            <person name="Miyadera T."/>
            <person name="Kojima H."/>
            <person name="Fukui M."/>
        </authorList>
    </citation>
    <scope>NUCLEOTIDE SEQUENCE</scope>
    <source>
        <strain evidence="3">Zm11</strain>
    </source>
</reference>
<keyword evidence="4" id="KW-1185">Reference proteome</keyword>
<organism evidence="3 4">
    <name type="scientific">Methyloradius palustris</name>
    <dbReference type="NCBI Taxonomy" id="2778876"/>
    <lineage>
        <taxon>Bacteria</taxon>
        <taxon>Pseudomonadati</taxon>
        <taxon>Pseudomonadota</taxon>
        <taxon>Betaproteobacteria</taxon>
        <taxon>Nitrosomonadales</taxon>
        <taxon>Methylophilaceae</taxon>
        <taxon>Methyloradius</taxon>
    </lineage>
</organism>
<dbReference type="InterPro" id="IPR027417">
    <property type="entry name" value="P-loop_NTPase"/>
</dbReference>
<protein>
    <recommendedName>
        <fullName evidence="2">Dynamin N-terminal domain-containing protein</fullName>
    </recommendedName>
</protein>
<proteinExistence type="predicted"/>
<dbReference type="Gene3D" id="3.40.50.300">
    <property type="entry name" value="P-loop containing nucleotide triphosphate hydrolases"/>
    <property type="match status" value="1"/>
</dbReference>
<dbReference type="AlphaFoldDB" id="A0A8D5G0S2"/>
<name>A0A8D5G0S2_9PROT</name>
<dbReference type="Pfam" id="PF00350">
    <property type="entry name" value="Dynamin_N"/>
    <property type="match status" value="1"/>
</dbReference>
<dbReference type="Proteomes" id="UP000826722">
    <property type="component" value="Chromosome"/>
</dbReference>
<accession>A0A8D5G0S2</accession>
<dbReference type="InterPro" id="IPR045063">
    <property type="entry name" value="Dynamin_N"/>
</dbReference>
<dbReference type="PANTHER" id="PTHR43681">
    <property type="entry name" value="TRANSMEMBRANE GTPASE FZO"/>
    <property type="match status" value="1"/>
</dbReference>
<evidence type="ECO:0000256" key="1">
    <source>
        <dbReference type="SAM" id="Coils"/>
    </source>
</evidence>
<dbReference type="InterPro" id="IPR051943">
    <property type="entry name" value="TRAFAC_Dynamin-like_GTPase"/>
</dbReference>
<dbReference type="EMBL" id="AP024110">
    <property type="protein sequence ID" value="BCM25742.1"/>
    <property type="molecule type" value="Genomic_DNA"/>
</dbReference>
<dbReference type="KEGG" id="mpau:ZMTM_20010"/>
<dbReference type="RefSeq" id="WP_221763803.1">
    <property type="nucleotide sequence ID" value="NZ_AP024110.1"/>
</dbReference>